<feature type="transmembrane region" description="Helical" evidence="6">
    <location>
        <begin position="210"/>
        <end position="230"/>
    </location>
</feature>
<keyword evidence="5 6" id="KW-0472">Membrane</keyword>
<evidence type="ECO:0000256" key="5">
    <source>
        <dbReference type="ARBA" id="ARBA00023136"/>
    </source>
</evidence>
<name>A0A5C4U4R8_9CORY</name>
<dbReference type="PANTHER" id="PTHR23427:SF2">
    <property type="entry name" value="SURFEIT LOCUS PROTEIN 1"/>
    <property type="match status" value="1"/>
</dbReference>
<dbReference type="EMBL" id="VDHJ01000004">
    <property type="protein sequence ID" value="TNL98785.1"/>
    <property type="molecule type" value="Genomic_DNA"/>
</dbReference>
<keyword evidence="6" id="KW-1003">Cell membrane</keyword>
<feature type="region of interest" description="Disordered" evidence="7">
    <location>
        <begin position="243"/>
        <end position="291"/>
    </location>
</feature>
<dbReference type="InterPro" id="IPR002994">
    <property type="entry name" value="Surf1/Shy1"/>
</dbReference>
<comment type="subcellular location">
    <subcellularLocation>
        <location evidence="6">Cell membrane</location>
        <topology evidence="6">Multi-pass membrane protein</topology>
    </subcellularLocation>
    <subcellularLocation>
        <location evidence="1">Membrane</location>
    </subcellularLocation>
</comment>
<dbReference type="OrthoDB" id="9807214at2"/>
<reference evidence="8 9" key="1">
    <citation type="submission" date="2019-06" db="EMBL/GenBank/DDBJ databases">
        <authorList>
            <person name="Li J."/>
        </authorList>
    </citation>
    <scope>NUCLEOTIDE SEQUENCE [LARGE SCALE GENOMIC DNA]</scope>
    <source>
        <strain evidence="8 9">LMG 28165</strain>
    </source>
</reference>
<evidence type="ECO:0000256" key="2">
    <source>
        <dbReference type="ARBA" id="ARBA00007165"/>
    </source>
</evidence>
<feature type="transmembrane region" description="Helical" evidence="6">
    <location>
        <begin position="12"/>
        <end position="33"/>
    </location>
</feature>
<keyword evidence="4 6" id="KW-1133">Transmembrane helix</keyword>
<dbReference type="GO" id="GO:0005886">
    <property type="term" value="C:plasma membrane"/>
    <property type="evidence" value="ECO:0007669"/>
    <property type="project" value="UniProtKB-SubCell"/>
</dbReference>
<dbReference type="InterPro" id="IPR045214">
    <property type="entry name" value="Surf1/Surf4"/>
</dbReference>
<evidence type="ECO:0000256" key="7">
    <source>
        <dbReference type="SAM" id="MobiDB-lite"/>
    </source>
</evidence>
<feature type="compositionally biased region" description="Basic and acidic residues" evidence="7">
    <location>
        <begin position="268"/>
        <end position="291"/>
    </location>
</feature>
<dbReference type="CDD" id="cd06662">
    <property type="entry name" value="SURF1"/>
    <property type="match status" value="1"/>
</dbReference>
<dbReference type="PANTHER" id="PTHR23427">
    <property type="entry name" value="SURFEIT LOCUS PROTEIN"/>
    <property type="match status" value="1"/>
</dbReference>
<dbReference type="AlphaFoldDB" id="A0A5C4U4R8"/>
<evidence type="ECO:0000313" key="8">
    <source>
        <dbReference type="EMBL" id="TNL98785.1"/>
    </source>
</evidence>
<comment type="similarity">
    <text evidence="2 6">Belongs to the SURF1 family.</text>
</comment>
<evidence type="ECO:0000256" key="3">
    <source>
        <dbReference type="ARBA" id="ARBA00022692"/>
    </source>
</evidence>
<gene>
    <name evidence="8" type="ORF">FHE74_03730</name>
</gene>
<dbReference type="Proteomes" id="UP000312032">
    <property type="component" value="Unassembled WGS sequence"/>
</dbReference>
<keyword evidence="3 6" id="KW-0812">Transmembrane</keyword>
<comment type="caution">
    <text evidence="8">The sequence shown here is derived from an EMBL/GenBank/DDBJ whole genome shotgun (WGS) entry which is preliminary data.</text>
</comment>
<sequence length="291" mass="33072">MWRKFLTPGWFFLLLFVVLFSYFSFTFFAPWQLGKNERIIERNHQIEQAFSSDPVDVSSVVPFEESDQWTRVSLTGHFVPDDEVVLRLRPVGGSPAFQALTPFQVNGGPLVLVNRGFVPAAPGDELPDIAPAPTNEVTTVGMVQLDERPSDREPLLSQGNPQVYAINSEQIGQLTSTDLEGGYVQLNADQPGVLNPIPIPQLERGNHLSYGLQWLAFGFLAPAGLLYFVFNEFRERRRVREEEEQLDAQGVEPVEEPSQEPVVHRSRSVRDRYGDAKPDYYAKRIKRERER</sequence>
<evidence type="ECO:0000256" key="4">
    <source>
        <dbReference type="ARBA" id="ARBA00022989"/>
    </source>
</evidence>
<evidence type="ECO:0000256" key="1">
    <source>
        <dbReference type="ARBA" id="ARBA00004370"/>
    </source>
</evidence>
<evidence type="ECO:0000256" key="6">
    <source>
        <dbReference type="RuleBase" id="RU363076"/>
    </source>
</evidence>
<protein>
    <recommendedName>
        <fullName evidence="6">SURF1-like protein</fullName>
    </recommendedName>
</protein>
<keyword evidence="9" id="KW-1185">Reference proteome</keyword>
<dbReference type="Pfam" id="PF02104">
    <property type="entry name" value="SURF1"/>
    <property type="match status" value="1"/>
</dbReference>
<organism evidence="8 9">
    <name type="scientific">Corynebacterium tapiri</name>
    <dbReference type="NCBI Taxonomy" id="1448266"/>
    <lineage>
        <taxon>Bacteria</taxon>
        <taxon>Bacillati</taxon>
        <taxon>Actinomycetota</taxon>
        <taxon>Actinomycetes</taxon>
        <taxon>Mycobacteriales</taxon>
        <taxon>Corynebacteriaceae</taxon>
        <taxon>Corynebacterium</taxon>
    </lineage>
</organism>
<accession>A0A5C4U4R8</accession>
<proteinExistence type="inferred from homology"/>
<dbReference type="PROSITE" id="PS50895">
    <property type="entry name" value="SURF1"/>
    <property type="match status" value="1"/>
</dbReference>
<evidence type="ECO:0000313" key="9">
    <source>
        <dbReference type="Proteomes" id="UP000312032"/>
    </source>
</evidence>